<reference evidence="2 3" key="1">
    <citation type="journal article" date="2021" name="Nat. Plants">
        <title>The Taxus genome provides insights into paclitaxel biosynthesis.</title>
        <authorList>
            <person name="Xiong X."/>
            <person name="Gou J."/>
            <person name="Liao Q."/>
            <person name="Li Y."/>
            <person name="Zhou Q."/>
            <person name="Bi G."/>
            <person name="Li C."/>
            <person name="Du R."/>
            <person name="Wang X."/>
            <person name="Sun T."/>
            <person name="Guo L."/>
            <person name="Liang H."/>
            <person name="Lu P."/>
            <person name="Wu Y."/>
            <person name="Zhang Z."/>
            <person name="Ro D.K."/>
            <person name="Shang Y."/>
            <person name="Huang S."/>
            <person name="Yan J."/>
        </authorList>
    </citation>
    <scope>NUCLEOTIDE SEQUENCE [LARGE SCALE GENOMIC DNA]</scope>
    <source>
        <strain evidence="2">Ta-2019</strain>
    </source>
</reference>
<comment type="caution">
    <text evidence="2">The sequence shown here is derived from an EMBL/GenBank/DDBJ whole genome shotgun (WGS) entry which is preliminary data.</text>
</comment>
<feature type="non-terminal residue" evidence="2">
    <location>
        <position position="1"/>
    </location>
</feature>
<accession>A0AA38CDV9</accession>
<organism evidence="2 3">
    <name type="scientific">Taxus chinensis</name>
    <name type="common">Chinese yew</name>
    <name type="synonym">Taxus wallichiana var. chinensis</name>
    <dbReference type="NCBI Taxonomy" id="29808"/>
    <lineage>
        <taxon>Eukaryota</taxon>
        <taxon>Viridiplantae</taxon>
        <taxon>Streptophyta</taxon>
        <taxon>Embryophyta</taxon>
        <taxon>Tracheophyta</taxon>
        <taxon>Spermatophyta</taxon>
        <taxon>Pinopsida</taxon>
        <taxon>Pinidae</taxon>
        <taxon>Conifers II</taxon>
        <taxon>Cupressales</taxon>
        <taxon>Taxaceae</taxon>
        <taxon>Taxus</taxon>
    </lineage>
</organism>
<keyword evidence="1" id="KW-0812">Transmembrane</keyword>
<sequence>GIYQECDWGETLNVTEKHWNPYELRSLLRLKNAEKDRTVDELGPFQLVPNPGNSDGPSVLVPKPRNATRTSTPILDSVAPASLAEPLIKEYRPSFVALPNDVPLFAVDNGCMALFLAAVIIWYGIDTQNISFVLLAYDLFVIRMSAGPSNFVPNPGNSDGPSVLVPKPRNATRTSTPILDSVAPASLAEPLDKEYRPSFLALPNDVPLFAVDNGCMALFLAAVIIWYGIDTQNISFVLLFNNIEHIYIG</sequence>
<feature type="transmembrane region" description="Helical" evidence="1">
    <location>
        <begin position="102"/>
        <end position="125"/>
    </location>
</feature>
<evidence type="ECO:0000313" key="3">
    <source>
        <dbReference type="Proteomes" id="UP000824469"/>
    </source>
</evidence>
<keyword evidence="3" id="KW-1185">Reference proteome</keyword>
<dbReference type="AlphaFoldDB" id="A0AA38CDV9"/>
<feature type="transmembrane region" description="Helical" evidence="1">
    <location>
        <begin position="206"/>
        <end position="229"/>
    </location>
</feature>
<keyword evidence="1" id="KW-0472">Membrane</keyword>
<evidence type="ECO:0000313" key="2">
    <source>
        <dbReference type="EMBL" id="KAH9298475.1"/>
    </source>
</evidence>
<keyword evidence="1" id="KW-1133">Transmembrane helix</keyword>
<feature type="non-terminal residue" evidence="2">
    <location>
        <position position="249"/>
    </location>
</feature>
<name>A0AA38CDV9_TAXCH</name>
<proteinExistence type="predicted"/>
<dbReference type="Proteomes" id="UP000824469">
    <property type="component" value="Unassembled WGS sequence"/>
</dbReference>
<dbReference type="EMBL" id="JAHRHJ020000010">
    <property type="protein sequence ID" value="KAH9298475.1"/>
    <property type="molecule type" value="Genomic_DNA"/>
</dbReference>
<protein>
    <submittedName>
        <fullName evidence="2">Uncharacterized protein</fullName>
    </submittedName>
</protein>
<gene>
    <name evidence="2" type="ORF">KI387_030157</name>
</gene>
<evidence type="ECO:0000256" key="1">
    <source>
        <dbReference type="SAM" id="Phobius"/>
    </source>
</evidence>